<dbReference type="EMBL" id="CATQJA010001274">
    <property type="protein sequence ID" value="CAJ0566579.1"/>
    <property type="molecule type" value="Genomic_DNA"/>
</dbReference>
<reference evidence="2" key="1">
    <citation type="submission" date="2023-06" db="EMBL/GenBank/DDBJ databases">
        <authorList>
            <person name="Delattre M."/>
        </authorList>
    </citation>
    <scope>NUCLEOTIDE SEQUENCE</scope>
    <source>
        <strain evidence="2">AF72</strain>
    </source>
</reference>
<feature type="compositionally biased region" description="Basic and acidic residues" evidence="1">
    <location>
        <begin position="43"/>
        <end position="52"/>
    </location>
</feature>
<evidence type="ECO:0000313" key="3">
    <source>
        <dbReference type="Proteomes" id="UP001177023"/>
    </source>
</evidence>
<protein>
    <submittedName>
        <fullName evidence="2">Uncharacterized protein</fullName>
    </submittedName>
</protein>
<proteinExistence type="predicted"/>
<gene>
    <name evidence="2" type="ORF">MSPICULIGERA_LOCUS5173</name>
</gene>
<evidence type="ECO:0000256" key="1">
    <source>
        <dbReference type="SAM" id="MobiDB-lite"/>
    </source>
</evidence>
<name>A0AA36CEG3_9BILA</name>
<organism evidence="2 3">
    <name type="scientific">Mesorhabditis spiculigera</name>
    <dbReference type="NCBI Taxonomy" id="96644"/>
    <lineage>
        <taxon>Eukaryota</taxon>
        <taxon>Metazoa</taxon>
        <taxon>Ecdysozoa</taxon>
        <taxon>Nematoda</taxon>
        <taxon>Chromadorea</taxon>
        <taxon>Rhabditida</taxon>
        <taxon>Rhabditina</taxon>
        <taxon>Rhabditomorpha</taxon>
        <taxon>Rhabditoidea</taxon>
        <taxon>Rhabditidae</taxon>
        <taxon>Mesorhabditinae</taxon>
        <taxon>Mesorhabditis</taxon>
    </lineage>
</organism>
<keyword evidence="3" id="KW-1185">Reference proteome</keyword>
<feature type="non-terminal residue" evidence="2">
    <location>
        <position position="104"/>
    </location>
</feature>
<sequence>MGSPGWVVFRESEGLSGAAVTMEALGLWGRRGDSGMPGGCGHCQEKKPEKSAADIQPAGYDYGVAAAPPSQAPPAPKQKKHRRPSTNAPPPTDHGQSPGSYWGF</sequence>
<comment type="caution">
    <text evidence="2">The sequence shown here is derived from an EMBL/GenBank/DDBJ whole genome shotgun (WGS) entry which is preliminary data.</text>
</comment>
<evidence type="ECO:0000313" key="2">
    <source>
        <dbReference type="EMBL" id="CAJ0566579.1"/>
    </source>
</evidence>
<dbReference type="Proteomes" id="UP001177023">
    <property type="component" value="Unassembled WGS sequence"/>
</dbReference>
<feature type="compositionally biased region" description="Polar residues" evidence="1">
    <location>
        <begin position="94"/>
        <end position="104"/>
    </location>
</feature>
<feature type="region of interest" description="Disordered" evidence="1">
    <location>
        <begin position="31"/>
        <end position="104"/>
    </location>
</feature>
<accession>A0AA36CEG3</accession>
<dbReference type="AlphaFoldDB" id="A0AA36CEG3"/>